<protein>
    <recommendedName>
        <fullName evidence="5">Response regulatory domain-containing protein</fullName>
    </recommendedName>
</protein>
<name>A0A176YDX7_9BRAD</name>
<evidence type="ECO:0000256" key="3">
    <source>
        <dbReference type="ARBA" id="ARBA00023125"/>
    </source>
</evidence>
<gene>
    <name evidence="6" type="ORF">AYJ54_26955</name>
</gene>
<dbReference type="GO" id="GO:0000156">
    <property type="term" value="F:phosphorelay response regulator activity"/>
    <property type="evidence" value="ECO:0007669"/>
    <property type="project" value="TreeGrafter"/>
</dbReference>
<comment type="caution">
    <text evidence="6">The sequence shown here is derived from an EMBL/GenBank/DDBJ whole genome shotgun (WGS) entry which is preliminary data.</text>
</comment>
<dbReference type="SUPFAM" id="SSF52172">
    <property type="entry name" value="CheY-like"/>
    <property type="match status" value="1"/>
</dbReference>
<dbReference type="GO" id="GO:0000976">
    <property type="term" value="F:transcription cis-regulatory region binding"/>
    <property type="evidence" value="ECO:0007669"/>
    <property type="project" value="TreeGrafter"/>
</dbReference>
<accession>A0A176YDX7</accession>
<evidence type="ECO:0000313" key="7">
    <source>
        <dbReference type="Proteomes" id="UP000076959"/>
    </source>
</evidence>
<dbReference type="Gene3D" id="3.40.50.2300">
    <property type="match status" value="1"/>
</dbReference>
<dbReference type="EMBL" id="LUUB01000097">
    <property type="protein sequence ID" value="OAF02457.1"/>
    <property type="molecule type" value="Genomic_DNA"/>
</dbReference>
<dbReference type="STRING" id="1505087.AYJ54_26955"/>
<organism evidence="6 7">
    <name type="scientific">Bradyrhizobium centrolobii</name>
    <dbReference type="NCBI Taxonomy" id="1505087"/>
    <lineage>
        <taxon>Bacteria</taxon>
        <taxon>Pseudomonadati</taxon>
        <taxon>Pseudomonadota</taxon>
        <taxon>Alphaproteobacteria</taxon>
        <taxon>Hyphomicrobiales</taxon>
        <taxon>Nitrobacteraceae</taxon>
        <taxon>Bradyrhizobium</taxon>
    </lineage>
</organism>
<evidence type="ECO:0000259" key="5">
    <source>
        <dbReference type="PROSITE" id="PS50110"/>
    </source>
</evidence>
<dbReference type="InterPro" id="IPR011006">
    <property type="entry name" value="CheY-like_superfamily"/>
</dbReference>
<sequence>MMASEIGLAGLRVLVIEDEALVMMLLEDTLAEAGCEIAGVASRVDEALEKAAALTFDVAVLDVNLNGRQTFDVARCIAGRGIPFVFATGYGAASLLSGFGDTPILQKPFQQCDLEAALRLALAQRTGEAWQQPSGPSAHRAD</sequence>
<keyword evidence="1 4" id="KW-0597">Phosphoprotein</keyword>
<evidence type="ECO:0000313" key="6">
    <source>
        <dbReference type="EMBL" id="OAF02457.1"/>
    </source>
</evidence>
<evidence type="ECO:0000256" key="2">
    <source>
        <dbReference type="ARBA" id="ARBA00023012"/>
    </source>
</evidence>
<feature type="modified residue" description="4-aspartylphosphate" evidence="4">
    <location>
        <position position="62"/>
    </location>
</feature>
<dbReference type="GO" id="GO:0006355">
    <property type="term" value="P:regulation of DNA-templated transcription"/>
    <property type="evidence" value="ECO:0007669"/>
    <property type="project" value="TreeGrafter"/>
</dbReference>
<reference evidence="6 7" key="1">
    <citation type="submission" date="2016-03" db="EMBL/GenBank/DDBJ databases">
        <title>Draft Genome Sequence of the Strain BR 10245 (Bradyrhizobium sp.) isolated from nodules of Centrolobium paraense.</title>
        <authorList>
            <person name="Simoes-Araujo J.L.Sr."/>
            <person name="Barauna A.C."/>
            <person name="Silva K."/>
            <person name="Zilli J.E."/>
        </authorList>
    </citation>
    <scope>NUCLEOTIDE SEQUENCE [LARGE SCALE GENOMIC DNA]</scope>
    <source>
        <strain evidence="6 7">BR 10245</strain>
    </source>
</reference>
<evidence type="ECO:0000256" key="1">
    <source>
        <dbReference type="ARBA" id="ARBA00022553"/>
    </source>
</evidence>
<dbReference type="Pfam" id="PF00072">
    <property type="entry name" value="Response_reg"/>
    <property type="match status" value="1"/>
</dbReference>
<keyword evidence="2" id="KW-0902">Two-component regulatory system</keyword>
<dbReference type="PANTHER" id="PTHR48111">
    <property type="entry name" value="REGULATOR OF RPOS"/>
    <property type="match status" value="1"/>
</dbReference>
<dbReference type="InterPro" id="IPR039420">
    <property type="entry name" value="WalR-like"/>
</dbReference>
<dbReference type="GO" id="GO:0032993">
    <property type="term" value="C:protein-DNA complex"/>
    <property type="evidence" value="ECO:0007669"/>
    <property type="project" value="TreeGrafter"/>
</dbReference>
<feature type="domain" description="Response regulatory" evidence="5">
    <location>
        <begin position="12"/>
        <end position="122"/>
    </location>
</feature>
<dbReference type="OrthoDB" id="582170at2"/>
<dbReference type="GO" id="GO:0005829">
    <property type="term" value="C:cytosol"/>
    <property type="evidence" value="ECO:0007669"/>
    <property type="project" value="TreeGrafter"/>
</dbReference>
<keyword evidence="7" id="KW-1185">Reference proteome</keyword>
<dbReference type="InterPro" id="IPR001789">
    <property type="entry name" value="Sig_transdc_resp-reg_receiver"/>
</dbReference>
<dbReference type="AlphaFoldDB" id="A0A176YDX7"/>
<proteinExistence type="predicted"/>
<dbReference type="PANTHER" id="PTHR48111:SF40">
    <property type="entry name" value="PHOSPHATE REGULON TRANSCRIPTIONAL REGULATORY PROTEIN PHOB"/>
    <property type="match status" value="1"/>
</dbReference>
<keyword evidence="3" id="KW-0238">DNA-binding</keyword>
<dbReference type="SMART" id="SM00448">
    <property type="entry name" value="REC"/>
    <property type="match status" value="1"/>
</dbReference>
<dbReference type="Proteomes" id="UP000076959">
    <property type="component" value="Unassembled WGS sequence"/>
</dbReference>
<evidence type="ECO:0000256" key="4">
    <source>
        <dbReference type="PROSITE-ProRule" id="PRU00169"/>
    </source>
</evidence>
<dbReference type="PROSITE" id="PS50110">
    <property type="entry name" value="RESPONSE_REGULATORY"/>
    <property type="match status" value="1"/>
</dbReference>